<evidence type="ECO:0000313" key="4">
    <source>
        <dbReference type="EMBL" id="SER68246.1"/>
    </source>
</evidence>
<dbReference type="RefSeq" id="WP_089740677.1">
    <property type="nucleotide sequence ID" value="NZ_FOGL01000008.1"/>
</dbReference>
<protein>
    <recommendedName>
        <fullName evidence="6">50S ribosomal protein L29</fullName>
    </recommendedName>
</protein>
<evidence type="ECO:0000313" key="5">
    <source>
        <dbReference type="Proteomes" id="UP000199687"/>
    </source>
</evidence>
<dbReference type="Pfam" id="PF23493">
    <property type="entry name" value="CysS_C"/>
    <property type="match status" value="1"/>
</dbReference>
<reference evidence="4 5" key="1">
    <citation type="submission" date="2016-10" db="EMBL/GenBank/DDBJ databases">
        <authorList>
            <person name="de Groot N.N."/>
        </authorList>
    </citation>
    <scope>NUCLEOTIDE SEQUENCE [LARGE SCALE GENOMIC DNA]</scope>
    <source>
        <strain evidence="4 5">CGMCC 1.7727</strain>
    </source>
</reference>
<name>A0A1H9R697_9BACI</name>
<keyword evidence="1" id="KW-0812">Transmembrane</keyword>
<dbReference type="STRING" id="531814.SAMN04487944_10842"/>
<evidence type="ECO:0000259" key="2">
    <source>
        <dbReference type="Pfam" id="PF23493"/>
    </source>
</evidence>
<keyword evidence="1" id="KW-1133">Transmembrane helix</keyword>
<dbReference type="Pfam" id="PF23494">
    <property type="entry name" value="bPH_10"/>
    <property type="match status" value="1"/>
</dbReference>
<keyword evidence="5" id="KW-1185">Reference proteome</keyword>
<dbReference type="InterPro" id="IPR057798">
    <property type="entry name" value="PH_YqeB"/>
</dbReference>
<feature type="domain" description="YqeB PH" evidence="3">
    <location>
        <begin position="5"/>
        <end position="155"/>
    </location>
</feature>
<evidence type="ECO:0008006" key="6">
    <source>
        <dbReference type="Google" id="ProtNLM"/>
    </source>
</evidence>
<evidence type="ECO:0000259" key="3">
    <source>
        <dbReference type="Pfam" id="PF23494"/>
    </source>
</evidence>
<dbReference type="InterPro" id="IPR056411">
    <property type="entry name" value="CysS_C"/>
</dbReference>
<dbReference type="OrthoDB" id="5145029at2"/>
<dbReference type="Proteomes" id="UP000199687">
    <property type="component" value="Unassembled WGS sequence"/>
</dbReference>
<organism evidence="4 5">
    <name type="scientific">Gracilibacillus ureilyticus</name>
    <dbReference type="NCBI Taxonomy" id="531814"/>
    <lineage>
        <taxon>Bacteria</taxon>
        <taxon>Bacillati</taxon>
        <taxon>Bacillota</taxon>
        <taxon>Bacilli</taxon>
        <taxon>Bacillales</taxon>
        <taxon>Bacillaceae</taxon>
        <taxon>Gracilibacillus</taxon>
    </lineage>
</organism>
<keyword evidence="1" id="KW-0472">Membrane</keyword>
<feature type="domain" description="Cysteinyl-tRNA ligase anticodon binding" evidence="2">
    <location>
        <begin position="171"/>
        <end position="221"/>
    </location>
</feature>
<dbReference type="EMBL" id="FOGL01000008">
    <property type="protein sequence ID" value="SER68246.1"/>
    <property type="molecule type" value="Genomic_DNA"/>
</dbReference>
<accession>A0A1H9R697</accession>
<sequence length="226" mass="26277">MNNETVLYLTAGEKALIIIAPPVLGGLLGWFVPSVAEWVITLPFIPFQGVLEWIASVESEWVSVLPVMIGVIVGIIFTYYVFTESLKITIRDEEVNLSVKNNRQNIKKRELSSVYMDGKYLVFLNKHGEELYRGRPESKKELVIEAFSQYEYPWEDRDPYEDHYQRWVRDHPDYSRHVNALLAAREKALKDLETKEAEVLRKDLADLGIVIRDKGKRQYVRMGTER</sequence>
<dbReference type="AlphaFoldDB" id="A0A1H9R697"/>
<proteinExistence type="predicted"/>
<feature type="transmembrane region" description="Helical" evidence="1">
    <location>
        <begin position="61"/>
        <end position="82"/>
    </location>
</feature>
<evidence type="ECO:0000256" key="1">
    <source>
        <dbReference type="SAM" id="Phobius"/>
    </source>
</evidence>
<gene>
    <name evidence="4" type="ORF">SAMN04487944_10842</name>
</gene>